<feature type="domain" description="Integrator complex subunit 14 beta-barrel" evidence="6">
    <location>
        <begin position="189"/>
        <end position="326"/>
    </location>
</feature>
<evidence type="ECO:0000259" key="7">
    <source>
        <dbReference type="Pfam" id="PF20504"/>
    </source>
</evidence>
<evidence type="ECO:0000313" key="9">
    <source>
        <dbReference type="Proteomes" id="UP000198287"/>
    </source>
</evidence>
<sequence>MPTVIVLDVSLSMCRPVPSAAAPDTPEDEIPTRRTLAIEVINQFLQHISTHCKLEFVTLITFSTLFEIITPFDRDLDAIRGELSSISTYDCTNYEAMLSGILLITDGSGGFGPGCLKDAIKSAKHFPFPAKMNIITLSDTGEKNYTEGCQMLQRLIDVTCGDGMVYFPENHLTSKGCSSALSKLCAKDFTPYKGFLRCGNLVSKITLCPPPQPFVSRSDEKRYDFSEAIDIVGFIEGNDLSSPAAHSRHLLLPLKSDCTFPSSKSEDSEEDIDGKTPNFCVLLHGALKVDNKCALVEVGNNWYGFIYTWQDNKKKSNLMLSILPPGTDVVPWLGNMQLLGPLEEFVTNRSIPTVPTFPVKPPEKKSYGGSPTVWITPDQVNNDMVKLLRNCKKLPDKNNAFYKELNRIRRWALAIGFESILESVAQILERECMVSTSTHPDASIQLTHAATQLRTPAAYSKTITPHSSH</sequence>
<dbReference type="InterPro" id="IPR045814">
    <property type="entry name" value="IntS14_b-barrel"/>
</dbReference>
<evidence type="ECO:0000259" key="5">
    <source>
        <dbReference type="Pfam" id="PF13519"/>
    </source>
</evidence>
<evidence type="ECO:0000256" key="1">
    <source>
        <dbReference type="ARBA" id="ARBA00004123"/>
    </source>
</evidence>
<dbReference type="InterPro" id="IPR039841">
    <property type="entry name" value="INTS14"/>
</dbReference>
<comment type="caution">
    <text evidence="8">The sequence shown here is derived from an EMBL/GenBank/DDBJ whole genome shotgun (WGS) entry which is preliminary data.</text>
</comment>
<feature type="domain" description="VWFA" evidence="5">
    <location>
        <begin position="3"/>
        <end position="100"/>
    </location>
</feature>
<evidence type="ECO:0000256" key="2">
    <source>
        <dbReference type="ARBA" id="ARBA00016816"/>
    </source>
</evidence>
<dbReference type="Gene3D" id="3.40.50.410">
    <property type="entry name" value="von Willebrand factor, type A domain"/>
    <property type="match status" value="1"/>
</dbReference>
<dbReference type="PANTHER" id="PTHR13532">
    <property type="match status" value="1"/>
</dbReference>
<dbReference type="Pfam" id="PF19435">
    <property type="entry name" value="IntS14_b-barrel"/>
    <property type="match status" value="1"/>
</dbReference>
<dbReference type="EMBL" id="LNIX01000002">
    <property type="protein sequence ID" value="OXA59380.1"/>
    <property type="molecule type" value="Genomic_DNA"/>
</dbReference>
<evidence type="ECO:0000259" key="6">
    <source>
        <dbReference type="Pfam" id="PF19435"/>
    </source>
</evidence>
<dbReference type="InterPro" id="IPR046471">
    <property type="entry name" value="IntS14_C"/>
</dbReference>
<dbReference type="GO" id="GO:0034472">
    <property type="term" value="P:snRNA 3'-end processing"/>
    <property type="evidence" value="ECO:0007669"/>
    <property type="project" value="TreeGrafter"/>
</dbReference>
<dbReference type="InterPro" id="IPR002035">
    <property type="entry name" value="VWF_A"/>
</dbReference>
<gene>
    <name evidence="8" type="ORF">Fcan01_06160</name>
</gene>
<organism evidence="8 9">
    <name type="scientific">Folsomia candida</name>
    <name type="common">Springtail</name>
    <dbReference type="NCBI Taxonomy" id="158441"/>
    <lineage>
        <taxon>Eukaryota</taxon>
        <taxon>Metazoa</taxon>
        <taxon>Ecdysozoa</taxon>
        <taxon>Arthropoda</taxon>
        <taxon>Hexapoda</taxon>
        <taxon>Collembola</taxon>
        <taxon>Entomobryomorpha</taxon>
        <taxon>Isotomoidea</taxon>
        <taxon>Isotomidae</taxon>
        <taxon>Proisotominae</taxon>
        <taxon>Folsomia</taxon>
    </lineage>
</organism>
<dbReference type="GO" id="GO:0032039">
    <property type="term" value="C:integrator complex"/>
    <property type="evidence" value="ECO:0007669"/>
    <property type="project" value="InterPro"/>
</dbReference>
<comment type="subcellular location">
    <subcellularLocation>
        <location evidence="1">Nucleus</location>
    </subcellularLocation>
</comment>
<feature type="domain" description="Integrator complex subunit 14 C-terminal" evidence="7">
    <location>
        <begin position="372"/>
        <end position="458"/>
    </location>
</feature>
<dbReference type="InterPro" id="IPR036465">
    <property type="entry name" value="vWFA_dom_sf"/>
</dbReference>
<protein>
    <recommendedName>
        <fullName evidence="2">Integrator complex subunit 14</fullName>
    </recommendedName>
</protein>
<dbReference type="SUPFAM" id="SSF53300">
    <property type="entry name" value="vWA-like"/>
    <property type="match status" value="1"/>
</dbReference>
<dbReference type="Proteomes" id="UP000198287">
    <property type="component" value="Unassembled WGS sequence"/>
</dbReference>
<evidence type="ECO:0000313" key="8">
    <source>
        <dbReference type="EMBL" id="OXA59380.1"/>
    </source>
</evidence>
<dbReference type="Pfam" id="PF20504">
    <property type="entry name" value="IntS14_C"/>
    <property type="match status" value="1"/>
</dbReference>
<dbReference type="Pfam" id="PF13519">
    <property type="entry name" value="VWA_2"/>
    <property type="match status" value="1"/>
</dbReference>
<evidence type="ECO:0000256" key="3">
    <source>
        <dbReference type="ARBA" id="ARBA00023242"/>
    </source>
</evidence>
<keyword evidence="9" id="KW-1185">Reference proteome</keyword>
<dbReference type="OMA" id="QSSVVWI"/>
<dbReference type="CDD" id="cd00198">
    <property type="entry name" value="vWFA"/>
    <property type="match status" value="1"/>
</dbReference>
<dbReference type="PANTHER" id="PTHR13532:SF3">
    <property type="entry name" value="INTEGRATOR COMPLEX SUBUNIT 14"/>
    <property type="match status" value="1"/>
</dbReference>
<name>A0A226EQ31_FOLCA</name>
<comment type="similarity">
    <text evidence="4">Belongs to the Integrator subunit 14 family.</text>
</comment>
<accession>A0A226EQ31</accession>
<dbReference type="OrthoDB" id="2374335at2759"/>
<dbReference type="STRING" id="158441.A0A226EQ31"/>
<keyword evidence="3" id="KW-0539">Nucleus</keyword>
<dbReference type="AlphaFoldDB" id="A0A226EQ31"/>
<reference evidence="8 9" key="1">
    <citation type="submission" date="2015-12" db="EMBL/GenBank/DDBJ databases">
        <title>The genome of Folsomia candida.</title>
        <authorList>
            <person name="Faddeeva A."/>
            <person name="Derks M.F."/>
            <person name="Anvar Y."/>
            <person name="Smit S."/>
            <person name="Van Straalen N."/>
            <person name="Roelofs D."/>
        </authorList>
    </citation>
    <scope>NUCLEOTIDE SEQUENCE [LARGE SCALE GENOMIC DNA]</scope>
    <source>
        <strain evidence="8 9">VU population</strain>
        <tissue evidence="8">Whole body</tissue>
    </source>
</reference>
<proteinExistence type="inferred from homology"/>
<evidence type="ECO:0000256" key="4">
    <source>
        <dbReference type="ARBA" id="ARBA00061449"/>
    </source>
</evidence>